<organism evidence="9 10">
    <name type="scientific">Apiotrichum porosum</name>
    <dbReference type="NCBI Taxonomy" id="105984"/>
    <lineage>
        <taxon>Eukaryota</taxon>
        <taxon>Fungi</taxon>
        <taxon>Dikarya</taxon>
        <taxon>Basidiomycota</taxon>
        <taxon>Agaricomycotina</taxon>
        <taxon>Tremellomycetes</taxon>
        <taxon>Trichosporonales</taxon>
        <taxon>Trichosporonaceae</taxon>
        <taxon>Apiotrichum</taxon>
    </lineage>
</organism>
<evidence type="ECO:0000256" key="6">
    <source>
        <dbReference type="PROSITE-ProRule" id="PRU00094"/>
    </source>
</evidence>
<evidence type="ECO:0000259" key="8">
    <source>
        <dbReference type="PROSITE" id="PS50114"/>
    </source>
</evidence>
<dbReference type="PRINTS" id="PR00619">
    <property type="entry name" value="GATAZNFINGER"/>
</dbReference>
<dbReference type="OrthoDB" id="515401at2759"/>
<dbReference type="GO" id="GO:0045944">
    <property type="term" value="P:positive regulation of transcription by RNA polymerase II"/>
    <property type="evidence" value="ECO:0007669"/>
    <property type="project" value="TreeGrafter"/>
</dbReference>
<comment type="subcellular location">
    <subcellularLocation>
        <location evidence="1">Nucleus</location>
    </subcellularLocation>
</comment>
<dbReference type="InterPro" id="IPR000679">
    <property type="entry name" value="Znf_GATA"/>
</dbReference>
<keyword evidence="3 6" id="KW-0863">Zinc-finger</keyword>
<feature type="compositionally biased region" description="Low complexity" evidence="7">
    <location>
        <begin position="729"/>
        <end position="750"/>
    </location>
</feature>
<dbReference type="GO" id="GO:0000978">
    <property type="term" value="F:RNA polymerase II cis-regulatory region sequence-specific DNA binding"/>
    <property type="evidence" value="ECO:0007669"/>
    <property type="project" value="TreeGrafter"/>
</dbReference>
<keyword evidence="10" id="KW-1185">Reference proteome</keyword>
<dbReference type="FunFam" id="3.30.50.10:FF:000007">
    <property type="entry name" value="Nitrogen regulatory AreA, N-terminal"/>
    <property type="match status" value="1"/>
</dbReference>
<dbReference type="Gene3D" id="3.30.50.10">
    <property type="entry name" value="Erythroid Transcription Factor GATA-1, subunit A"/>
    <property type="match status" value="1"/>
</dbReference>
<feature type="compositionally biased region" description="Polar residues" evidence="7">
    <location>
        <begin position="309"/>
        <end position="330"/>
    </location>
</feature>
<dbReference type="RefSeq" id="XP_028476803.1">
    <property type="nucleotide sequence ID" value="XM_028622910.1"/>
</dbReference>
<feature type="compositionally biased region" description="Low complexity" evidence="7">
    <location>
        <begin position="840"/>
        <end position="869"/>
    </location>
</feature>
<feature type="region of interest" description="Disordered" evidence="7">
    <location>
        <begin position="840"/>
        <end position="1045"/>
    </location>
</feature>
<protein>
    <submittedName>
        <fullName evidence="9">Putative electron transfer flavoprotein subunit</fullName>
    </submittedName>
</protein>
<feature type="compositionally biased region" description="Polar residues" evidence="7">
    <location>
        <begin position="566"/>
        <end position="577"/>
    </location>
</feature>
<dbReference type="SUPFAM" id="SSF57716">
    <property type="entry name" value="Glucocorticoid receptor-like (DNA-binding domain)"/>
    <property type="match status" value="1"/>
</dbReference>
<evidence type="ECO:0000256" key="2">
    <source>
        <dbReference type="ARBA" id="ARBA00022723"/>
    </source>
</evidence>
<feature type="region of interest" description="Disordered" evidence="7">
    <location>
        <begin position="729"/>
        <end position="762"/>
    </location>
</feature>
<feature type="compositionally biased region" description="Low complexity" evidence="7">
    <location>
        <begin position="698"/>
        <end position="708"/>
    </location>
</feature>
<name>A0A427XV05_9TREE</name>
<feature type="compositionally biased region" description="Polar residues" evidence="7">
    <location>
        <begin position="1"/>
        <end position="33"/>
    </location>
</feature>
<feature type="compositionally biased region" description="Basic and acidic residues" evidence="7">
    <location>
        <begin position="879"/>
        <end position="911"/>
    </location>
</feature>
<keyword evidence="4" id="KW-0862">Zinc</keyword>
<dbReference type="CDD" id="cd00202">
    <property type="entry name" value="ZnF_GATA"/>
    <property type="match status" value="1"/>
</dbReference>
<dbReference type="SMART" id="SM00401">
    <property type="entry name" value="ZnF_GATA"/>
    <property type="match status" value="1"/>
</dbReference>
<evidence type="ECO:0000256" key="7">
    <source>
        <dbReference type="SAM" id="MobiDB-lite"/>
    </source>
</evidence>
<dbReference type="GO" id="GO:0005634">
    <property type="term" value="C:nucleus"/>
    <property type="evidence" value="ECO:0007669"/>
    <property type="project" value="UniProtKB-SubCell"/>
</dbReference>
<sequence>MPTAPTASPLQTTTAPTSPTNIKLSPRTTTSAPHSPIAGTASLGSYHRFAAPRISDTRGSLANQPEEEEDELDDDDDSPAPAQAPTATAPASASNTTAAADSPYNRNLNPGMSSWRAKFGGRWGGFGSSNERGGDEDTPESEGGPGRLGTSEPNSRAPSRDGSVAPKDELESNPDRSTPTVDAQENGDSKLPKRRAPRRSVVKKKEDEDEEGPAKKRRSLAPVSNSPPAADHAQPGTCPGDGRCNGAGGKSACEGCPTYNNTIAAQGGASTNSGPAEGIDRPSKPSPAPERPADRPSPWGLGLMAGLARSSSVNDRYQQQRPQQPLTSNTTPAQSGGPSGASTPGGLDTKPQPSTASPESDAAEKPQASGTPAGNGLAATPVGMSCRNCGTSTTPLWRRDEEGRPQCNACGLYHKLHGVPRPVAMKKTVIKRRKRVPAVAAAAPAAARGGSQGGPAPPQPGAPMPGQQPANYPGDDKARAAYQAIGSSPWAPGAPSSAAVQREQEARRKGVPLIIPTAGAGSNQERKKPWWIEDRRERERERDDKEREHGPEISHQLAAETLLSIAPQTKVVSANTSPDKREKPSVAGSAGSRMDVDPKDDEPRGVKRKSAEDDRLPSAHSLGLIGLAGEKERERSRERYSRSPLAQTTDGRAAAPAPVPHAPASRLNASTGSAAASPSYSTASPRYSIYGPNPRDASSIISSPWSNLSSSRYGGFSFGRRDLATGAAATGAGASPASAAPKASHLSPPRRASPEPPRDAAAASRFYSGQGAIGASASSASLASSQYGHYSMGRRELAEHREQLREGKRWIEGMLLKTEKLLAMVETKMTDTPASAAAAAAAAANSTPTPAATPAPTVSTPTTTASSNARQTEDWEFEERERKRQAEFQRLEEEAQRDRQEKERRDKERSSRTGPAPAAAAAAAQVEREREQRERERERERDNLHGLYGDRDAFRGRTVARDKAEAERNNLLLQSRRAAATSPPNGTRPAGGPAGNGTAAERTHERTGSGASGASAKGPWEDSVSLPRRTAGSLGRGLWAFDGRS</sequence>
<dbReference type="AlphaFoldDB" id="A0A427XV05"/>
<evidence type="ECO:0000256" key="5">
    <source>
        <dbReference type="ARBA" id="ARBA00023242"/>
    </source>
</evidence>
<comment type="caution">
    <text evidence="9">The sequence shown here is derived from an EMBL/GenBank/DDBJ whole genome shotgun (WGS) entry which is preliminary data.</text>
</comment>
<accession>A0A427XV05</accession>
<feature type="region of interest" description="Disordered" evidence="7">
    <location>
        <begin position="431"/>
        <end position="708"/>
    </location>
</feature>
<dbReference type="Proteomes" id="UP000279236">
    <property type="component" value="Unassembled WGS sequence"/>
</dbReference>
<reference evidence="9 10" key="1">
    <citation type="submission" date="2018-11" db="EMBL/GenBank/DDBJ databases">
        <title>Genome sequence of Apiotrichum porosum DSM 27194.</title>
        <authorList>
            <person name="Aliyu H."/>
            <person name="Gorte O."/>
            <person name="Ochsenreither K."/>
        </authorList>
    </citation>
    <scope>NUCLEOTIDE SEQUENCE [LARGE SCALE GENOMIC DNA]</scope>
    <source>
        <strain evidence="9 10">DSM 27194</strain>
    </source>
</reference>
<evidence type="ECO:0000256" key="3">
    <source>
        <dbReference type="ARBA" id="ARBA00022771"/>
    </source>
</evidence>
<dbReference type="STRING" id="105984.A0A427XV05"/>
<dbReference type="InterPro" id="IPR039355">
    <property type="entry name" value="Transcription_factor_GATA"/>
</dbReference>
<dbReference type="EMBL" id="RSCE01000005">
    <property type="protein sequence ID" value="RSH82571.1"/>
    <property type="molecule type" value="Genomic_DNA"/>
</dbReference>
<dbReference type="InterPro" id="IPR013088">
    <property type="entry name" value="Znf_NHR/GATA"/>
</dbReference>
<dbReference type="GO" id="GO:0008270">
    <property type="term" value="F:zinc ion binding"/>
    <property type="evidence" value="ECO:0007669"/>
    <property type="project" value="UniProtKB-KW"/>
</dbReference>
<feature type="compositionally biased region" description="Low complexity" evidence="7">
    <location>
        <begin position="79"/>
        <end position="103"/>
    </location>
</feature>
<keyword evidence="5" id="KW-0539">Nucleus</keyword>
<feature type="compositionally biased region" description="Basic and acidic residues" evidence="7">
    <location>
        <begin position="629"/>
        <end position="641"/>
    </location>
</feature>
<dbReference type="PANTHER" id="PTHR10071">
    <property type="entry name" value="TRANSCRIPTION FACTOR GATA FAMILY MEMBER"/>
    <property type="match status" value="1"/>
</dbReference>
<dbReference type="GO" id="GO:0000122">
    <property type="term" value="P:negative regulation of transcription by RNA polymerase II"/>
    <property type="evidence" value="ECO:0007669"/>
    <property type="project" value="TreeGrafter"/>
</dbReference>
<evidence type="ECO:0000313" key="9">
    <source>
        <dbReference type="EMBL" id="RSH82571.1"/>
    </source>
</evidence>
<dbReference type="Pfam" id="PF00320">
    <property type="entry name" value="GATA"/>
    <property type="match status" value="1"/>
</dbReference>
<proteinExistence type="predicted"/>
<feature type="compositionally biased region" description="Low complexity" evidence="7">
    <location>
        <begin position="437"/>
        <end position="449"/>
    </location>
</feature>
<evidence type="ECO:0000313" key="10">
    <source>
        <dbReference type="Proteomes" id="UP000279236"/>
    </source>
</evidence>
<dbReference type="GO" id="GO:0000981">
    <property type="term" value="F:DNA-binding transcription factor activity, RNA polymerase II-specific"/>
    <property type="evidence" value="ECO:0007669"/>
    <property type="project" value="TreeGrafter"/>
</dbReference>
<dbReference type="PROSITE" id="PS50114">
    <property type="entry name" value="GATA_ZN_FINGER_2"/>
    <property type="match status" value="1"/>
</dbReference>
<feature type="compositionally biased region" description="Acidic residues" evidence="7">
    <location>
        <begin position="65"/>
        <end position="78"/>
    </location>
</feature>
<gene>
    <name evidence="9" type="primary">CIR1</name>
    <name evidence="9" type="ORF">EHS24_007553</name>
</gene>
<feature type="region of interest" description="Disordered" evidence="7">
    <location>
        <begin position="1"/>
        <end position="386"/>
    </location>
</feature>
<dbReference type="PANTHER" id="PTHR10071:SF281">
    <property type="entry name" value="BOX A-BINDING FACTOR-RELATED"/>
    <property type="match status" value="1"/>
</dbReference>
<feature type="compositionally biased region" description="Basic and acidic residues" evidence="7">
    <location>
        <begin position="524"/>
        <end position="552"/>
    </location>
</feature>
<dbReference type="PROSITE" id="PS00344">
    <property type="entry name" value="GATA_ZN_FINGER_1"/>
    <property type="match status" value="1"/>
</dbReference>
<feature type="compositionally biased region" description="Polar residues" evidence="7">
    <location>
        <begin position="258"/>
        <end position="274"/>
    </location>
</feature>
<evidence type="ECO:0000256" key="1">
    <source>
        <dbReference type="ARBA" id="ARBA00004123"/>
    </source>
</evidence>
<feature type="compositionally biased region" description="Low complexity" evidence="7">
    <location>
        <begin position="669"/>
        <end position="688"/>
    </location>
</feature>
<dbReference type="GeneID" id="39592096"/>
<feature type="domain" description="GATA-type" evidence="8">
    <location>
        <begin position="380"/>
        <end position="433"/>
    </location>
</feature>
<feature type="compositionally biased region" description="Low complexity" evidence="7">
    <location>
        <begin position="486"/>
        <end position="499"/>
    </location>
</feature>
<feature type="compositionally biased region" description="Basic and acidic residues" evidence="7">
    <location>
        <begin position="926"/>
        <end position="968"/>
    </location>
</feature>
<feature type="compositionally biased region" description="Low complexity" evidence="7">
    <location>
        <begin position="331"/>
        <end position="346"/>
    </location>
</feature>
<keyword evidence="2" id="KW-0479">Metal-binding</keyword>
<feature type="compositionally biased region" description="Basic and acidic residues" evidence="7">
    <location>
        <begin position="594"/>
        <end position="617"/>
    </location>
</feature>
<evidence type="ECO:0000256" key="4">
    <source>
        <dbReference type="ARBA" id="ARBA00022833"/>
    </source>
</evidence>
<feature type="compositionally biased region" description="Basic residues" evidence="7">
    <location>
        <begin position="192"/>
        <end position="202"/>
    </location>
</feature>
<feature type="compositionally biased region" description="Low complexity" evidence="7">
    <location>
        <begin position="983"/>
        <end position="1000"/>
    </location>
</feature>